<keyword evidence="2 7" id="KW-0489">Methyltransferase</keyword>
<dbReference type="NCBIfam" id="TIGR00675">
    <property type="entry name" value="dcm"/>
    <property type="match status" value="1"/>
</dbReference>
<dbReference type="PROSITE" id="PS51679">
    <property type="entry name" value="SAM_MT_C5"/>
    <property type="match status" value="1"/>
</dbReference>
<keyword evidence="3 7" id="KW-0808">Transferase</keyword>
<keyword evidence="10" id="KW-1185">Reference proteome</keyword>
<sequence length="323" mass="34964">MEPGFCTGTPCAATEAGGGVRAIDLFAGAGGFSTGARMAGVNVVWAANHWPVAVETHAANHPETAHACQDLHQADWSRVPAHDILLASPCCQGHSKAPGKAANNPQHDASRSTAWAVVSALEYHRPSFGVVENVREFMDWNLFPAWRLALQALGYQISPHVVDAADFGVPQHRERLFIVLSRSDRPLMLNLPRRQYVTAASVIDFSAGNWTPIEKPGRAAATLSRIANGRRAHGDRFPTAYYGNEAGGRSIDRPIGTITTRDRWAVVDGDRMRMLRADECRAAMGFPAEYQLPKQHRTAVHLLGNAVCPPVARDIITAIQGAA</sequence>
<gene>
    <name evidence="9" type="primary">hhaIM_1</name>
    <name evidence="9" type="ORF">LMG31506_00208</name>
</gene>
<name>A0A916MVS5_9BURK</name>
<evidence type="ECO:0000256" key="5">
    <source>
        <dbReference type="ARBA" id="ARBA00022747"/>
    </source>
</evidence>
<evidence type="ECO:0000256" key="1">
    <source>
        <dbReference type="ARBA" id="ARBA00011975"/>
    </source>
</evidence>
<dbReference type="Proteomes" id="UP000672934">
    <property type="component" value="Unassembled WGS sequence"/>
</dbReference>
<dbReference type="PRINTS" id="PR00105">
    <property type="entry name" value="C5METTRFRASE"/>
</dbReference>
<evidence type="ECO:0000313" key="9">
    <source>
        <dbReference type="EMBL" id="CAG2126859.1"/>
    </source>
</evidence>
<dbReference type="InterPro" id="IPR001525">
    <property type="entry name" value="C5_MeTfrase"/>
</dbReference>
<dbReference type="GO" id="GO:0044027">
    <property type="term" value="P:negative regulation of gene expression via chromosomal CpG island methylation"/>
    <property type="evidence" value="ECO:0007669"/>
    <property type="project" value="TreeGrafter"/>
</dbReference>
<dbReference type="Pfam" id="PF00145">
    <property type="entry name" value="DNA_methylase"/>
    <property type="match status" value="2"/>
</dbReference>
<evidence type="ECO:0000256" key="2">
    <source>
        <dbReference type="ARBA" id="ARBA00022603"/>
    </source>
</evidence>
<dbReference type="GO" id="GO:0003886">
    <property type="term" value="F:DNA (cytosine-5-)-methyltransferase activity"/>
    <property type="evidence" value="ECO:0007669"/>
    <property type="project" value="UniProtKB-EC"/>
</dbReference>
<evidence type="ECO:0000256" key="3">
    <source>
        <dbReference type="ARBA" id="ARBA00022679"/>
    </source>
</evidence>
<organism evidence="9 10">
    <name type="scientific">Cupriavidus yeoncheonensis</name>
    <dbReference type="NCBI Taxonomy" id="1462994"/>
    <lineage>
        <taxon>Bacteria</taxon>
        <taxon>Pseudomonadati</taxon>
        <taxon>Pseudomonadota</taxon>
        <taxon>Betaproteobacteria</taxon>
        <taxon>Burkholderiales</taxon>
        <taxon>Burkholderiaceae</taxon>
        <taxon>Cupriavidus</taxon>
    </lineage>
</organism>
<dbReference type="GO" id="GO:0032259">
    <property type="term" value="P:methylation"/>
    <property type="evidence" value="ECO:0007669"/>
    <property type="project" value="UniProtKB-KW"/>
</dbReference>
<dbReference type="PANTHER" id="PTHR10629">
    <property type="entry name" value="CYTOSINE-SPECIFIC METHYLTRANSFERASE"/>
    <property type="match status" value="1"/>
</dbReference>
<keyword evidence="4 7" id="KW-0949">S-adenosyl-L-methionine</keyword>
<comment type="catalytic activity">
    <reaction evidence="6">
        <text>a 2'-deoxycytidine in DNA + S-adenosyl-L-methionine = a 5-methyl-2'-deoxycytidine in DNA + S-adenosyl-L-homocysteine + H(+)</text>
        <dbReference type="Rhea" id="RHEA:13681"/>
        <dbReference type="Rhea" id="RHEA-COMP:11369"/>
        <dbReference type="Rhea" id="RHEA-COMP:11370"/>
        <dbReference type="ChEBI" id="CHEBI:15378"/>
        <dbReference type="ChEBI" id="CHEBI:57856"/>
        <dbReference type="ChEBI" id="CHEBI:59789"/>
        <dbReference type="ChEBI" id="CHEBI:85452"/>
        <dbReference type="ChEBI" id="CHEBI:85454"/>
        <dbReference type="EC" id="2.1.1.37"/>
    </reaction>
</comment>
<dbReference type="EMBL" id="CAJPUY010000001">
    <property type="protein sequence ID" value="CAG2126859.1"/>
    <property type="molecule type" value="Genomic_DNA"/>
</dbReference>
<protein>
    <recommendedName>
        <fullName evidence="1">DNA (cytosine-5-)-methyltransferase</fullName>
        <ecNumber evidence="1">2.1.1.37</ecNumber>
    </recommendedName>
</protein>
<dbReference type="GO" id="GO:0003677">
    <property type="term" value="F:DNA binding"/>
    <property type="evidence" value="ECO:0007669"/>
    <property type="project" value="TreeGrafter"/>
</dbReference>
<dbReference type="EC" id="2.1.1.37" evidence="1"/>
<dbReference type="GO" id="GO:0009307">
    <property type="term" value="P:DNA restriction-modification system"/>
    <property type="evidence" value="ECO:0007669"/>
    <property type="project" value="UniProtKB-KW"/>
</dbReference>
<evidence type="ECO:0000256" key="7">
    <source>
        <dbReference type="PROSITE-ProRule" id="PRU01016"/>
    </source>
</evidence>
<accession>A0A916MVS5</accession>
<dbReference type="SUPFAM" id="SSF53335">
    <property type="entry name" value="S-adenosyl-L-methionine-dependent methyltransferases"/>
    <property type="match status" value="1"/>
</dbReference>
<dbReference type="InterPro" id="IPR029063">
    <property type="entry name" value="SAM-dependent_MTases_sf"/>
</dbReference>
<evidence type="ECO:0000256" key="8">
    <source>
        <dbReference type="RuleBase" id="RU000416"/>
    </source>
</evidence>
<comment type="similarity">
    <text evidence="7 8">Belongs to the class I-like SAM-binding methyltransferase superfamily. C5-methyltransferase family.</text>
</comment>
<comment type="caution">
    <text evidence="9">The sequence shown here is derived from an EMBL/GenBank/DDBJ whole genome shotgun (WGS) entry which is preliminary data.</text>
</comment>
<proteinExistence type="inferred from homology"/>
<dbReference type="PANTHER" id="PTHR10629:SF52">
    <property type="entry name" value="DNA (CYTOSINE-5)-METHYLTRANSFERASE 1"/>
    <property type="match status" value="1"/>
</dbReference>
<feature type="active site" evidence="7">
    <location>
        <position position="91"/>
    </location>
</feature>
<evidence type="ECO:0000313" key="10">
    <source>
        <dbReference type="Proteomes" id="UP000672934"/>
    </source>
</evidence>
<dbReference type="InterPro" id="IPR050390">
    <property type="entry name" value="C5-Methyltransferase"/>
</dbReference>
<evidence type="ECO:0000256" key="4">
    <source>
        <dbReference type="ARBA" id="ARBA00022691"/>
    </source>
</evidence>
<keyword evidence="5" id="KW-0680">Restriction system</keyword>
<dbReference type="Gene3D" id="3.40.50.150">
    <property type="entry name" value="Vaccinia Virus protein VP39"/>
    <property type="match status" value="1"/>
</dbReference>
<dbReference type="Gene3D" id="3.90.120.10">
    <property type="entry name" value="DNA Methylase, subunit A, domain 2"/>
    <property type="match status" value="1"/>
</dbReference>
<dbReference type="AlphaFoldDB" id="A0A916MVS5"/>
<reference evidence="9" key="1">
    <citation type="submission" date="2021-03" db="EMBL/GenBank/DDBJ databases">
        <authorList>
            <person name="Peeters C."/>
        </authorList>
    </citation>
    <scope>NUCLEOTIDE SEQUENCE</scope>
    <source>
        <strain evidence="9">LMG 31506</strain>
    </source>
</reference>
<evidence type="ECO:0000256" key="6">
    <source>
        <dbReference type="ARBA" id="ARBA00047422"/>
    </source>
</evidence>